<sequence>MTTAKMHRERVFETIAPLTGTQELPLHALLDAPRRLVADVSSPIDVPGFDNSSMDGYAASAETLNAAILASAADVSGAESGRLGPIPVRGRVAAGARGDRVAAGTAVEIMTGAPLPEGTDTVIKIEDTSPGSFGAEAITIAQPTDGPPPEPGRFVRRRGSDVRTGQTVLTAGTMLTPAHLGVAAACGIRTLPVLSLPRVLIVSTGDEIAAEAAAGINDANSVTLSAGLRRLGVEVDAAFVPDEPQALLDRVRGSDAQLVISTGGISKGAHEVVKLAAELDAESAMVFEPIAMQPGGPQGCGRLADHAWIALPGNPVSTLISFELFIRPALLGLAGDAAPREVAHHRLAHGFDETPPAGKLQVRRARLTEAGLEFVGDSRSHLLHSYAEATHLVFVSPDEPGPDNPFSPAGDRLMTWKIA</sequence>
<keyword evidence="5" id="KW-0460">Magnesium</keyword>
<keyword evidence="3 5" id="KW-0500">Molybdenum</keyword>
<dbReference type="SMART" id="SM00852">
    <property type="entry name" value="MoCF_biosynth"/>
    <property type="match status" value="1"/>
</dbReference>
<evidence type="ECO:0000259" key="6">
    <source>
        <dbReference type="SMART" id="SM00852"/>
    </source>
</evidence>
<evidence type="ECO:0000313" key="7">
    <source>
        <dbReference type="EMBL" id="UVI37735.1"/>
    </source>
</evidence>
<dbReference type="Pfam" id="PF03453">
    <property type="entry name" value="MoeA_N"/>
    <property type="match status" value="1"/>
</dbReference>
<protein>
    <recommendedName>
        <fullName evidence="5">Molybdopterin molybdenumtransferase</fullName>
        <ecNumber evidence="5">2.10.1.1</ecNumber>
    </recommendedName>
</protein>
<evidence type="ECO:0000256" key="2">
    <source>
        <dbReference type="ARBA" id="ARBA00010763"/>
    </source>
</evidence>
<comment type="function">
    <text evidence="1 5">Catalyzes the insertion of molybdate into adenylated molybdopterin with the concomitant release of AMP.</text>
</comment>
<evidence type="ECO:0000256" key="5">
    <source>
        <dbReference type="RuleBase" id="RU365090"/>
    </source>
</evidence>
<dbReference type="EC" id="2.10.1.1" evidence="5"/>
<keyword evidence="8" id="KW-1185">Reference proteome</keyword>
<keyword evidence="5" id="KW-0808">Transferase</keyword>
<dbReference type="SUPFAM" id="SSF53218">
    <property type="entry name" value="Molybdenum cofactor biosynthesis proteins"/>
    <property type="match status" value="1"/>
</dbReference>
<dbReference type="InterPro" id="IPR036688">
    <property type="entry name" value="MoeA_C_domain_IV_sf"/>
</dbReference>
<dbReference type="SUPFAM" id="SSF63882">
    <property type="entry name" value="MoeA N-terminal region -like"/>
    <property type="match status" value="1"/>
</dbReference>
<dbReference type="InterPro" id="IPR001453">
    <property type="entry name" value="MoaB/Mog_dom"/>
</dbReference>
<proteinExistence type="inferred from homology"/>
<dbReference type="Gene3D" id="3.40.980.10">
    <property type="entry name" value="MoaB/Mog-like domain"/>
    <property type="match status" value="1"/>
</dbReference>
<dbReference type="Gene3D" id="2.40.340.10">
    <property type="entry name" value="MoeA, C-terminal, domain IV"/>
    <property type="match status" value="1"/>
</dbReference>
<evidence type="ECO:0000256" key="3">
    <source>
        <dbReference type="ARBA" id="ARBA00022505"/>
    </source>
</evidence>
<dbReference type="InterPro" id="IPR036135">
    <property type="entry name" value="MoeA_linker/N_sf"/>
</dbReference>
<organism evidence="7 8">
    <name type="scientific">Brevibacterium spongiae</name>
    <dbReference type="NCBI Taxonomy" id="2909672"/>
    <lineage>
        <taxon>Bacteria</taxon>
        <taxon>Bacillati</taxon>
        <taxon>Actinomycetota</taxon>
        <taxon>Actinomycetes</taxon>
        <taxon>Micrococcales</taxon>
        <taxon>Brevibacteriaceae</taxon>
        <taxon>Brevibacterium</taxon>
    </lineage>
</organism>
<comment type="cofactor">
    <cofactor evidence="5">
        <name>Mg(2+)</name>
        <dbReference type="ChEBI" id="CHEBI:18420"/>
    </cofactor>
</comment>
<feature type="domain" description="MoaB/Mog" evidence="6">
    <location>
        <begin position="200"/>
        <end position="332"/>
    </location>
</feature>
<keyword evidence="5" id="KW-0501">Molybdenum cofactor biosynthesis</keyword>
<dbReference type="Gene3D" id="2.170.190.11">
    <property type="entry name" value="Molybdopterin biosynthesis moea protein, domain 3"/>
    <property type="match status" value="1"/>
</dbReference>
<dbReference type="Gene3D" id="3.90.105.10">
    <property type="entry name" value="Molybdopterin biosynthesis moea protein, domain 2"/>
    <property type="match status" value="1"/>
</dbReference>
<dbReference type="EMBL" id="CP093443">
    <property type="protein sequence ID" value="UVI37735.1"/>
    <property type="molecule type" value="Genomic_DNA"/>
</dbReference>
<dbReference type="RefSeq" id="WP_265420270.1">
    <property type="nucleotide sequence ID" value="NZ_CP093443.1"/>
</dbReference>
<reference evidence="7" key="1">
    <citation type="submission" date="2022-03" db="EMBL/GenBank/DDBJ databases">
        <title>Brevibacterium spongiae sp. nov., isolated from marine sponge.</title>
        <authorList>
            <person name="Li Z."/>
            <person name="Zhang M."/>
        </authorList>
    </citation>
    <scope>NUCLEOTIDE SEQUENCE</scope>
    <source>
        <strain evidence="7">WHS-Z9</strain>
    </source>
</reference>
<dbReference type="PANTHER" id="PTHR10192:SF5">
    <property type="entry name" value="GEPHYRIN"/>
    <property type="match status" value="1"/>
</dbReference>
<dbReference type="InterPro" id="IPR036425">
    <property type="entry name" value="MoaB/Mog-like_dom_sf"/>
</dbReference>
<dbReference type="InterPro" id="IPR038987">
    <property type="entry name" value="MoeA-like"/>
</dbReference>
<accession>A0ABY5STU3</accession>
<evidence type="ECO:0000256" key="4">
    <source>
        <dbReference type="ARBA" id="ARBA00047317"/>
    </source>
</evidence>
<dbReference type="PANTHER" id="PTHR10192">
    <property type="entry name" value="MOLYBDOPTERIN BIOSYNTHESIS PROTEIN"/>
    <property type="match status" value="1"/>
</dbReference>
<gene>
    <name evidence="7" type="ORF">L1F31_08830</name>
</gene>
<evidence type="ECO:0000313" key="8">
    <source>
        <dbReference type="Proteomes" id="UP001064879"/>
    </source>
</evidence>
<comment type="similarity">
    <text evidence="2 5">Belongs to the MoeA family.</text>
</comment>
<dbReference type="CDD" id="cd00887">
    <property type="entry name" value="MoeA"/>
    <property type="match status" value="1"/>
</dbReference>
<comment type="catalytic activity">
    <reaction evidence="4">
        <text>adenylyl-molybdopterin + molybdate = Mo-molybdopterin + AMP + H(+)</text>
        <dbReference type="Rhea" id="RHEA:35047"/>
        <dbReference type="ChEBI" id="CHEBI:15378"/>
        <dbReference type="ChEBI" id="CHEBI:36264"/>
        <dbReference type="ChEBI" id="CHEBI:62727"/>
        <dbReference type="ChEBI" id="CHEBI:71302"/>
        <dbReference type="ChEBI" id="CHEBI:456215"/>
        <dbReference type="EC" id="2.10.1.1"/>
    </reaction>
</comment>
<keyword evidence="5" id="KW-0479">Metal-binding</keyword>
<dbReference type="InterPro" id="IPR005110">
    <property type="entry name" value="MoeA_linker/N"/>
</dbReference>
<comment type="pathway">
    <text evidence="5">Cofactor biosynthesis; molybdopterin biosynthesis.</text>
</comment>
<dbReference type="Pfam" id="PF00994">
    <property type="entry name" value="MoCF_biosynth"/>
    <property type="match status" value="1"/>
</dbReference>
<name>A0ABY5STU3_9MICO</name>
<evidence type="ECO:0000256" key="1">
    <source>
        <dbReference type="ARBA" id="ARBA00002901"/>
    </source>
</evidence>
<dbReference type="Proteomes" id="UP001064879">
    <property type="component" value="Chromosome"/>
</dbReference>